<proteinExistence type="predicted"/>
<evidence type="ECO:0000313" key="3">
    <source>
        <dbReference type="Proteomes" id="UP000009096"/>
    </source>
</evidence>
<dbReference type="RefSeq" id="XP_018744058.1">
    <property type="nucleotide sequence ID" value="XM_018903805.1"/>
</dbReference>
<sequence length="108" mass="11987">MASWFGIHLGSIEIFRTMTQRGYMAVEISFPTIRIFSCWLLSTILPARGENGQRLDDSNPICDHQFGTTATVGGGFLLPLLLAAGALWLTSLREERKLKTLTLSDKNT</sequence>
<protein>
    <submittedName>
        <fullName evidence="2">Uncharacterized protein</fullName>
    </submittedName>
</protein>
<accession>W7LZ50</accession>
<dbReference type="KEGG" id="fvr:FVEG_14805"/>
<dbReference type="AlphaFoldDB" id="W7LZ50"/>
<dbReference type="VEuPathDB" id="FungiDB:FVEG_14805"/>
<keyword evidence="1" id="KW-0812">Transmembrane</keyword>
<dbReference type="EMBL" id="DS022242">
    <property type="protein sequence ID" value="EWG37867.1"/>
    <property type="molecule type" value="Genomic_DNA"/>
</dbReference>
<gene>
    <name evidence="2" type="ORF">FVEG_14805</name>
</gene>
<dbReference type="Proteomes" id="UP000009096">
    <property type="component" value="Chromosome 1"/>
</dbReference>
<feature type="transmembrane region" description="Helical" evidence="1">
    <location>
        <begin position="23"/>
        <end position="45"/>
    </location>
</feature>
<dbReference type="GeneID" id="30071681"/>
<evidence type="ECO:0000256" key="1">
    <source>
        <dbReference type="SAM" id="Phobius"/>
    </source>
</evidence>
<dbReference type="EMBL" id="CM000578">
    <property type="protein sequence ID" value="EWG37867.1"/>
    <property type="molecule type" value="Genomic_DNA"/>
</dbReference>
<organism evidence="2 3">
    <name type="scientific">Gibberella moniliformis (strain M3125 / FGSC 7600)</name>
    <name type="common">Maize ear and stalk rot fungus</name>
    <name type="synonym">Fusarium verticillioides</name>
    <dbReference type="NCBI Taxonomy" id="334819"/>
    <lineage>
        <taxon>Eukaryota</taxon>
        <taxon>Fungi</taxon>
        <taxon>Dikarya</taxon>
        <taxon>Ascomycota</taxon>
        <taxon>Pezizomycotina</taxon>
        <taxon>Sordariomycetes</taxon>
        <taxon>Hypocreomycetidae</taxon>
        <taxon>Hypocreales</taxon>
        <taxon>Nectriaceae</taxon>
        <taxon>Fusarium</taxon>
        <taxon>Fusarium fujikuroi species complex</taxon>
    </lineage>
</organism>
<keyword evidence="1" id="KW-1133">Transmembrane helix</keyword>
<evidence type="ECO:0000313" key="2">
    <source>
        <dbReference type="EMBL" id="EWG37867.1"/>
    </source>
</evidence>
<keyword evidence="1" id="KW-0472">Membrane</keyword>
<reference evidence="2 3" key="1">
    <citation type="journal article" date="2010" name="Nature">
        <title>Comparative genomics reveals mobile pathogenicity chromosomes in Fusarium.</title>
        <authorList>
            <person name="Ma L.J."/>
            <person name="van der Does H.C."/>
            <person name="Borkovich K.A."/>
            <person name="Coleman J.J."/>
            <person name="Daboussi M.J."/>
            <person name="Di Pietro A."/>
            <person name="Dufresne M."/>
            <person name="Freitag M."/>
            <person name="Grabherr M."/>
            <person name="Henrissat B."/>
            <person name="Houterman P.M."/>
            <person name="Kang S."/>
            <person name="Shim W.B."/>
            <person name="Woloshuk C."/>
            <person name="Xie X."/>
            <person name="Xu J.R."/>
            <person name="Antoniw J."/>
            <person name="Baker S.E."/>
            <person name="Bluhm B.H."/>
            <person name="Breakspear A."/>
            <person name="Brown D.W."/>
            <person name="Butchko R.A."/>
            <person name="Chapman S."/>
            <person name="Coulson R."/>
            <person name="Coutinho P.M."/>
            <person name="Danchin E.G."/>
            <person name="Diener A."/>
            <person name="Gale L.R."/>
            <person name="Gardiner D.M."/>
            <person name="Goff S."/>
            <person name="Hammond-Kosack K.E."/>
            <person name="Hilburn K."/>
            <person name="Hua-Van A."/>
            <person name="Jonkers W."/>
            <person name="Kazan K."/>
            <person name="Kodira C.D."/>
            <person name="Koehrsen M."/>
            <person name="Kumar L."/>
            <person name="Lee Y.H."/>
            <person name="Li L."/>
            <person name="Manners J.M."/>
            <person name="Miranda-Saavedra D."/>
            <person name="Mukherjee M."/>
            <person name="Park G."/>
            <person name="Park J."/>
            <person name="Park S.Y."/>
            <person name="Proctor R.H."/>
            <person name="Regev A."/>
            <person name="Ruiz-Roldan M.C."/>
            <person name="Sain D."/>
            <person name="Sakthikumar S."/>
            <person name="Sykes S."/>
            <person name="Schwartz D.C."/>
            <person name="Turgeon B.G."/>
            <person name="Wapinski I."/>
            <person name="Yoder O."/>
            <person name="Young S."/>
            <person name="Zeng Q."/>
            <person name="Zhou S."/>
            <person name="Galagan J."/>
            <person name="Cuomo C.A."/>
            <person name="Kistler H.C."/>
            <person name="Rep M."/>
        </authorList>
    </citation>
    <scope>NUCLEOTIDE SEQUENCE [LARGE SCALE GENOMIC DNA]</scope>
    <source>
        <strain evidence="3">M3125 / FGSC 7600</strain>
    </source>
</reference>
<feature type="transmembrane region" description="Helical" evidence="1">
    <location>
        <begin position="65"/>
        <end position="89"/>
    </location>
</feature>
<keyword evidence="3" id="KW-1185">Reference proteome</keyword>
<name>W7LZ50_GIBM7</name>